<feature type="compositionally biased region" description="Basic and acidic residues" evidence="7">
    <location>
        <begin position="435"/>
        <end position="446"/>
    </location>
</feature>
<keyword evidence="5" id="KW-0378">Hydrolase</keyword>
<evidence type="ECO:0000313" key="12">
    <source>
        <dbReference type="Proteomes" id="UP000198287"/>
    </source>
</evidence>
<evidence type="ECO:0000256" key="1">
    <source>
        <dbReference type="ARBA" id="ARBA00000707"/>
    </source>
</evidence>
<gene>
    <name evidence="11" type="ORF">Fcan01_08728</name>
</gene>
<evidence type="ECO:0000259" key="9">
    <source>
        <dbReference type="Pfam" id="PF12359"/>
    </source>
</evidence>
<dbReference type="EMBL" id="LNIX01000004">
    <property type="protein sequence ID" value="OXA56030.1"/>
    <property type="molecule type" value="Genomic_DNA"/>
</dbReference>
<dbReference type="Proteomes" id="UP000198287">
    <property type="component" value="Unassembled WGS sequence"/>
</dbReference>
<evidence type="ECO:0000259" key="8">
    <source>
        <dbReference type="Pfam" id="PF12340"/>
    </source>
</evidence>
<keyword evidence="12" id="KW-1185">Reference proteome</keyword>
<evidence type="ECO:0000256" key="5">
    <source>
        <dbReference type="ARBA" id="ARBA00022801"/>
    </source>
</evidence>
<proteinExistence type="predicted"/>
<dbReference type="InterPro" id="IPR051346">
    <property type="entry name" value="OTU_Deubiquitinase"/>
</dbReference>
<protein>
    <recommendedName>
        <fullName evidence="2">ubiquitinyl hydrolase 1</fullName>
        <ecNumber evidence="2">3.4.19.12</ecNumber>
    </recommendedName>
</protein>
<keyword evidence="6" id="KW-0788">Thiol protease</keyword>
<dbReference type="OrthoDB" id="3182339at2759"/>
<feature type="region of interest" description="Disordered" evidence="7">
    <location>
        <begin position="126"/>
        <end position="147"/>
    </location>
</feature>
<dbReference type="InterPro" id="IPR046541">
    <property type="entry name" value="DUF6606"/>
</dbReference>
<comment type="caution">
    <text evidence="11">The sequence shown here is derived from an EMBL/GenBank/DDBJ whole genome shotgun (WGS) entry which is preliminary data.</text>
</comment>
<feature type="domain" description="DUF3638" evidence="8">
    <location>
        <begin position="2000"/>
        <end position="2219"/>
    </location>
</feature>
<evidence type="ECO:0000313" key="11">
    <source>
        <dbReference type="EMBL" id="OXA56030.1"/>
    </source>
</evidence>
<feature type="region of interest" description="Disordered" evidence="7">
    <location>
        <begin position="432"/>
        <end position="456"/>
    </location>
</feature>
<dbReference type="EC" id="3.4.19.12" evidence="2"/>
<comment type="catalytic activity">
    <reaction evidence="1">
        <text>Thiol-dependent hydrolysis of ester, thioester, amide, peptide and isopeptide bonds formed by the C-terminal Gly of ubiquitin (a 76-residue protein attached to proteins as an intracellular targeting signal).</text>
        <dbReference type="EC" id="3.4.19.12"/>
    </reaction>
</comment>
<evidence type="ECO:0000259" key="10">
    <source>
        <dbReference type="Pfam" id="PF20255"/>
    </source>
</evidence>
<feature type="compositionally biased region" description="Polar residues" evidence="7">
    <location>
        <begin position="136"/>
        <end position="147"/>
    </location>
</feature>
<feature type="domain" description="DUF3645" evidence="9">
    <location>
        <begin position="2345"/>
        <end position="2374"/>
    </location>
</feature>
<name>A0A226EF77_FOLCA</name>
<dbReference type="GO" id="GO:0006508">
    <property type="term" value="P:proteolysis"/>
    <property type="evidence" value="ECO:0007669"/>
    <property type="project" value="UniProtKB-KW"/>
</dbReference>
<sequence>MSDSDESDDSYNIHRYGDDDNDEDFNMAYYQDDHYHQRNQGTTIAANSGPNDLPKINLDINTLLAHVIFTPSTLPRSESNAKFSPFLDLITITASKLSPEFAKLIPMSVASFDAWNSFLSSPSQQRNKIPEKIESSHSNNDAGSPQTKTRIATQIACMKPGTLLPFYLEKHNVAILLRKDAHEDTISMSFFQVKPDPTLVTENQNLRTTYPTHAVRIPYSDLLKSDHFAIKISNLAQIYDTIPSHQIVEWLTITLLGESDPVQSQDDNFLPINKAVRDEAFSKETARSGHWTVLKVAIHLNMVQELGLEEGTFIYKNFMIRMTLKIMQEFKNMDTFDVNIWDELRKKLCFKGVKLQKMRCPEGQEFSKIHKEILTDVGHTLDWVNNFMEINIQRGTKYKREKVTDEKTPFLEGLMGYLKSRKNQISIAKIMDSSTRQDRQSGHGEGTRSYFSTSEMTSEDVHEFENRVQTNEPKFDGLEELRDKLIKYSNLFPPAFSSDAVASSRMVLTLLKGLKICDEAATKEFPLLSQHSPLQGDIFPILEKLLVTTKQDEILAEEIRAYFQARKIPVTYLTTLINQDYPSHESPTVRLARQSGQVQDTIKKSVETIGTNVTQKYEEIAAARKKKEELEIKHRYAACTCDFTDIPYKRRRYNPHPDYSCEKNILYKEISALKVSTYVYPMPVDSSDNQNALMYEKCIPPSVAALRDVMLLTAIYLFPSVTKERLTRSTPGNYSSIKNISKLFELKKQHTYQDNLSIKDTHSDYPFFVKNESVQFVWNSSYKYNKIPEIIFHNKLQPSSLYKGLEPFLANWTPNHNKVMALSDFDDLNQSERIEFGQFRTGHRLQYRNMYRALSSGTLCLNRDVLTLVVQSLWQLGPWDVNFGRESHFELKSNSLFVAQFINLLEEIHQNTKDNWTAAFTLMIIQVIAKQILEYNENSELQQRSNNLLQICRNTAHRWIQEINKFVETCPKEQAGVREQLLNCAICGALTFTGSNMALQMSNSQDAMDWLCFREIIFNENKSTGSKDKNIQQILLSLLNHENYSINKKLQEIIKTDISVLNKFAKKHPGLESLSASKWEENKSIYSLSKNEFYLSLDSMTGEFLINGKPSSRLPEEIFLDKNFQKVFGQTNFQVSCKPTPTQFVYSTKETANGSTFQFHQPKNRHYLSYNEAPQRLIITEKRNTSAYELIPIDKIDLPEALLEKYSHWWNIDRNIVEFRSESFANFHFLKPKYILHLNSKVLLDVATQSCLIHNEQTAHMLTVLSSFENPKYVLIWLEGGEIIAKLPRHNISLRYHSDLGIICQEYNMVVMADYDLQTLSGLRQALVLEELNAQQRGMKLRKVLVPHGNIEVQYGGRITINTTELRNPPSLVIDVDEVLKVLTAGPYTYAWLYLAALHAVTTSPMRDSFTGQTGLERAVQILSSGRCRSSSPYDDESLVTIKFLCGLYPTRKIQEDKISRRLRNKPIEQIKVKFERVAFPKHLSAYAAYEGYYFILKALLQESNSLNFLFPTTKRLESSVELNNVDENLMARSYWRRIRFYNPAAAIPFEFMPASYNAPNPAVNFESAHLLQMDKRAYHLRVLAALCSSRKFTSANPDRVRTLIYRSEHLEGLKPTAVDDLLDLYKDLRPHWIQLYQKAITQPWEEWTLTVCEIGYKSVLDLADLLILQTIAANRLKFPKAPIIPEYKNINEIEFNSARVATILKDRKTGFSEYNNSSIWSTIGNVNSKDVPDKKQFEDSAAWEAAQAAYISEAIKKIELAWIAWSGAKRSNKSTSDATEIFSEISRTISSSIFFQRRNYYSSIIESSHDKIAMLLCEVFQTWEDNYALKLFVEAVETRLSTCGGYKDFDQIGTLVMPESSEFVRLMGKLVLCRGEIRARSWSKLRIIRMPKITKNTSHTTESVYQSLNSLITAMWKNLEDCYKEDDVLVFPADLSERLVPSRLFPKLLEQLPPDLNQFLLHLARKTRHFQRLFRILSYKRDEKKAYLYKNEKLNKPETNWTSEEFPEWLLLELELNLTIRGIQARIAKHMMDLNSGGSKVTQLNMGEGKTSVILPMVISRLAKAKEKCVRVTVLKSLFQTNYQQLKHALGSLLGQMVYSIPCDRNSTLETDQVEAVLALQKDILKRKGVIVTVPEYRLSWELRAYESYGNPIFCRSLINLFSWNEVNCQDILDESDEILSARYQKVYAMGASSKISEIRWKTCQKILKWIPNILRKLSRDARFTDCVEIDDNIGTKNKYPRCRLLNYTTQSDLCYDTFSAIITTDFIELELPHLPEDLRADIKKYLTDSSITSDLYYRLESEELLKPKFALIQAVAELLSHPGIFKCALNKRWRVNYGVSGKNSRMAVPFKAKDVAFDKTEFGHPAMGIVLTQLSYYYSGLTEQQVDVCLDVLEKRENPVVEFNEWLAFCDNLDISYQSLNRAFPPQRVRLYPALMYNTVVIDFYLTHCVFPKELKCYPGKITTTAWDLCYSEGNNVAGFSGTNDAQLLLPMHIKQDDLVELQDTNEQVRKAVEQSEDYCALESWIPEGTHILEMIAKKRIKILIDAGALMIDMDNSKVADVMLELDYSLEGVVFFNEDNKLIVRSRKGKDADCDFVSSPLRESLADKCAIYIDDEHTRGTDFKFPVGAVGCVTLGGRLPRDKLVQACMRMRMLQSGEHKVSFIATKDVDNQIKSLLATNPDCDPTRSITASDVMTWVIKNSEEYEKEGLIFYSNNALNFAKKRAGLLNLQSYEDFSRFGREITDQEKGGERNEEFASEEIFAKIISHCFESARWPLVENSLACDKITALFEEVKGHIVTLVTDKIPNRTCFSTNLEEQQEREIELEREVQVQIARPVVQHPWPHGLDRNVRNFVVEKHFVDSGEGIVELQVPSIFATRDFIRVVQHGEILRPVNWVVSRSEGGILILSPYEVNELLPYFWRGEVNSNLDMFSARVKNLGDILINVSSLQLGQRLGGKIEGDTLSRLHLYGGSLYFEDNEAAWVKKLIKELNGKFNIVKNVEKRLQYFPENCDLRKFTNC</sequence>
<dbReference type="STRING" id="158441.A0A226EF77"/>
<evidence type="ECO:0000256" key="2">
    <source>
        <dbReference type="ARBA" id="ARBA00012759"/>
    </source>
</evidence>
<accession>A0A226EF77</accession>
<feature type="domain" description="DUF6606" evidence="10">
    <location>
        <begin position="66"/>
        <end position="327"/>
    </location>
</feature>
<dbReference type="InterPro" id="IPR022099">
    <property type="entry name" value="DUF3638"/>
</dbReference>
<evidence type="ECO:0000256" key="4">
    <source>
        <dbReference type="ARBA" id="ARBA00022786"/>
    </source>
</evidence>
<dbReference type="PANTHER" id="PTHR13367">
    <property type="entry name" value="UBIQUITIN THIOESTERASE"/>
    <property type="match status" value="1"/>
</dbReference>
<evidence type="ECO:0000256" key="3">
    <source>
        <dbReference type="ARBA" id="ARBA00022670"/>
    </source>
</evidence>
<dbReference type="Pfam" id="PF20255">
    <property type="entry name" value="DUF6606"/>
    <property type="match status" value="1"/>
</dbReference>
<dbReference type="InterPro" id="IPR022105">
    <property type="entry name" value="DUF3645"/>
</dbReference>
<keyword evidence="3" id="KW-0645">Protease</keyword>
<keyword evidence="4" id="KW-0833">Ubl conjugation pathway</keyword>
<evidence type="ECO:0000256" key="6">
    <source>
        <dbReference type="ARBA" id="ARBA00022807"/>
    </source>
</evidence>
<evidence type="ECO:0000256" key="7">
    <source>
        <dbReference type="SAM" id="MobiDB-lite"/>
    </source>
</evidence>
<dbReference type="GO" id="GO:0004843">
    <property type="term" value="F:cysteine-type deubiquitinase activity"/>
    <property type="evidence" value="ECO:0007669"/>
    <property type="project" value="UniProtKB-EC"/>
</dbReference>
<dbReference type="Pfam" id="PF12359">
    <property type="entry name" value="DUF3645"/>
    <property type="match status" value="1"/>
</dbReference>
<organism evidence="11 12">
    <name type="scientific">Folsomia candida</name>
    <name type="common">Springtail</name>
    <dbReference type="NCBI Taxonomy" id="158441"/>
    <lineage>
        <taxon>Eukaryota</taxon>
        <taxon>Metazoa</taxon>
        <taxon>Ecdysozoa</taxon>
        <taxon>Arthropoda</taxon>
        <taxon>Hexapoda</taxon>
        <taxon>Collembola</taxon>
        <taxon>Entomobryomorpha</taxon>
        <taxon>Isotomoidea</taxon>
        <taxon>Isotomidae</taxon>
        <taxon>Proisotominae</taxon>
        <taxon>Folsomia</taxon>
    </lineage>
</organism>
<reference evidence="11 12" key="1">
    <citation type="submission" date="2015-12" db="EMBL/GenBank/DDBJ databases">
        <title>The genome of Folsomia candida.</title>
        <authorList>
            <person name="Faddeeva A."/>
            <person name="Derks M.F."/>
            <person name="Anvar Y."/>
            <person name="Smit S."/>
            <person name="Van Straalen N."/>
            <person name="Roelofs D."/>
        </authorList>
    </citation>
    <scope>NUCLEOTIDE SEQUENCE [LARGE SCALE GENOMIC DNA]</scope>
    <source>
        <strain evidence="11 12">VU population</strain>
        <tissue evidence="11">Whole body</tissue>
    </source>
</reference>
<dbReference type="Pfam" id="PF12340">
    <property type="entry name" value="DUF3638"/>
    <property type="match status" value="1"/>
</dbReference>
<dbReference type="PANTHER" id="PTHR13367:SF33">
    <property type="entry name" value="P-LOOP CONTAINING NUCLEOSIDE TRIPHOSPHATE HYDROLASE PROTEIN"/>
    <property type="match status" value="1"/>
</dbReference>